<feature type="region of interest" description="Disordered" evidence="1">
    <location>
        <begin position="1"/>
        <end position="24"/>
    </location>
</feature>
<keyword evidence="3" id="KW-1185">Reference proteome</keyword>
<proteinExistence type="predicted"/>
<evidence type="ECO:0000256" key="1">
    <source>
        <dbReference type="SAM" id="MobiDB-lite"/>
    </source>
</evidence>
<evidence type="ECO:0000313" key="2">
    <source>
        <dbReference type="EMBL" id="CZR63320.1"/>
    </source>
</evidence>
<accession>A0A1L7XE51</accession>
<protein>
    <submittedName>
        <fullName evidence="2">Uncharacterized protein</fullName>
    </submittedName>
</protein>
<name>A0A1L7XE51_9HELO</name>
<dbReference type="AlphaFoldDB" id="A0A1L7XE51"/>
<evidence type="ECO:0000313" key="3">
    <source>
        <dbReference type="Proteomes" id="UP000184330"/>
    </source>
</evidence>
<reference evidence="2 3" key="1">
    <citation type="submission" date="2016-03" db="EMBL/GenBank/DDBJ databases">
        <authorList>
            <person name="Ploux O."/>
        </authorList>
    </citation>
    <scope>NUCLEOTIDE SEQUENCE [LARGE SCALE GENOMIC DNA]</scope>
    <source>
        <strain evidence="2 3">UAMH 11012</strain>
    </source>
</reference>
<sequence length="446" mass="48835">MASDNESTRSSDSGSESGGDVDASLRSISNLKLEHLKKELGKAGIKFEEKAPKPELQAILALWTLGRLVSGQTTNQDAAQTIEKWCKMPVPKLGEVMGKRKMKNYTKLTKWERVESLIKDEFDEPDDKSVKSTAKSAKKSGSRGGKSTAGESSSAQTESKLDPQEVSSDVVNLLVSSIYNMVVTTRKFGSIHGYGPKGCTALLDDLDSIPAIKDASHLKDLLAATRTSSMKLLRWICDTYGSRFVVLSDDNRIRGFETGIPQFAVLDDTGEAPAVTRMSDNGGPLFFHGTSIASVLPILTDGFKASEGLCVTAGPNHAIGYAHNIWLKKRTYWKNSPYPNYGALLGCQIPGQEEPVANLQLNFTHPELVTVRYMFLIPPPKFGPTIETVEPAMLAGIKAIREGKGRSLEKSCPIDSFRRCLSRNFLDEKTELLGLRNTRELGTLLF</sequence>
<dbReference type="Proteomes" id="UP000184330">
    <property type="component" value="Unassembled WGS sequence"/>
</dbReference>
<dbReference type="OrthoDB" id="3560375at2759"/>
<organism evidence="2 3">
    <name type="scientific">Phialocephala subalpina</name>
    <dbReference type="NCBI Taxonomy" id="576137"/>
    <lineage>
        <taxon>Eukaryota</taxon>
        <taxon>Fungi</taxon>
        <taxon>Dikarya</taxon>
        <taxon>Ascomycota</taxon>
        <taxon>Pezizomycotina</taxon>
        <taxon>Leotiomycetes</taxon>
        <taxon>Helotiales</taxon>
        <taxon>Mollisiaceae</taxon>
        <taxon>Phialocephala</taxon>
        <taxon>Phialocephala fortinii species complex</taxon>
    </lineage>
</organism>
<dbReference type="EMBL" id="FJOG01000023">
    <property type="protein sequence ID" value="CZR63320.1"/>
    <property type="molecule type" value="Genomic_DNA"/>
</dbReference>
<feature type="region of interest" description="Disordered" evidence="1">
    <location>
        <begin position="124"/>
        <end position="163"/>
    </location>
</feature>
<gene>
    <name evidence="2" type="ORF">PAC_13217</name>
</gene>